<organism evidence="8 9">
    <name type="scientific">Candidatus Moanibacter tarae</name>
    <dbReference type="NCBI Taxonomy" id="2200854"/>
    <lineage>
        <taxon>Bacteria</taxon>
        <taxon>Pseudomonadati</taxon>
        <taxon>Verrucomicrobiota</taxon>
        <taxon>Opitutia</taxon>
        <taxon>Puniceicoccales</taxon>
        <taxon>Puniceicoccales incertae sedis</taxon>
        <taxon>Candidatus Moanibacter</taxon>
    </lineage>
</organism>
<evidence type="ECO:0000256" key="2">
    <source>
        <dbReference type="ARBA" id="ARBA00022980"/>
    </source>
</evidence>
<dbReference type="Gene3D" id="3.40.50.10490">
    <property type="entry name" value="Glucose-6-phosphate isomerase like protein, domain 1"/>
    <property type="match status" value="1"/>
</dbReference>
<dbReference type="CDD" id="cd01425">
    <property type="entry name" value="RPS2"/>
    <property type="match status" value="1"/>
</dbReference>
<name>A0A2Z4AHT8_9BACT</name>
<protein>
    <recommendedName>
        <fullName evidence="4 5">Small ribosomal subunit protein uS2</fullName>
    </recommendedName>
</protein>
<comment type="similarity">
    <text evidence="1 5 6">Belongs to the universal ribosomal protein uS2 family.</text>
</comment>
<dbReference type="NCBIfam" id="TIGR01011">
    <property type="entry name" value="rpsB_bact"/>
    <property type="match status" value="1"/>
</dbReference>
<feature type="compositionally biased region" description="Acidic residues" evidence="7">
    <location>
        <begin position="265"/>
        <end position="281"/>
    </location>
</feature>
<dbReference type="PANTHER" id="PTHR12534:SF0">
    <property type="entry name" value="SMALL RIBOSOMAL SUBUNIT PROTEIN US2M"/>
    <property type="match status" value="1"/>
</dbReference>
<dbReference type="KEGG" id="mtar:DF168_01071"/>
<dbReference type="PRINTS" id="PR00395">
    <property type="entry name" value="RIBOSOMALS2"/>
</dbReference>
<keyword evidence="2 5" id="KW-0689">Ribosomal protein</keyword>
<dbReference type="InterPro" id="IPR001865">
    <property type="entry name" value="Ribosomal_uS2"/>
</dbReference>
<evidence type="ECO:0000313" key="8">
    <source>
        <dbReference type="EMBL" id="AWT59874.1"/>
    </source>
</evidence>
<dbReference type="GO" id="GO:0022627">
    <property type="term" value="C:cytosolic small ribosomal subunit"/>
    <property type="evidence" value="ECO:0007669"/>
    <property type="project" value="TreeGrafter"/>
</dbReference>
<evidence type="ECO:0000256" key="4">
    <source>
        <dbReference type="ARBA" id="ARBA00035256"/>
    </source>
</evidence>
<dbReference type="EMBL" id="CP029803">
    <property type="protein sequence ID" value="AWT59874.1"/>
    <property type="molecule type" value="Genomic_DNA"/>
</dbReference>
<evidence type="ECO:0000256" key="6">
    <source>
        <dbReference type="RuleBase" id="RU003631"/>
    </source>
</evidence>
<dbReference type="Proteomes" id="UP000247465">
    <property type="component" value="Chromosome"/>
</dbReference>
<sequence>MNITIKDLLDAGVHFGHQLRRYNPKAREYVFDNRHGISIVDLEKTYDLLQKASDFIEESISDGKQILLLGTKRQAQEIIREAATQCQMPFSSNRWMGGTLTNFATIKKSIAKYKGYLSMEADGSLAKTPKKEAAVIRREMSRMHRNFEGLLEMPELPAAVLVIDSKTEQIAVAEANRLGIPVVALVDTNSDPSLITYPIPGNDDSVKSIRIIVEVLLDAMQNGLSRREEANMGRSLTPMVREEAKEEQLPVTPMAPAASLSSDTTVEEVPDSYSTDDDSDSPMESGGN</sequence>
<dbReference type="HAMAP" id="MF_00291_B">
    <property type="entry name" value="Ribosomal_uS2_B"/>
    <property type="match status" value="1"/>
</dbReference>
<dbReference type="InterPro" id="IPR023591">
    <property type="entry name" value="Ribosomal_uS2_flav_dom_sf"/>
</dbReference>
<dbReference type="InterPro" id="IPR018130">
    <property type="entry name" value="Ribosomal_uS2_CS"/>
</dbReference>
<gene>
    <name evidence="5 8" type="primary">rpsB</name>
    <name evidence="8" type="ORF">DF168_01071</name>
</gene>
<reference evidence="8 9" key="1">
    <citation type="submission" date="2018-06" db="EMBL/GenBank/DDBJ databases">
        <title>Draft Genome Sequence of a Novel Marine Bacterium Related to the Verrucomicrobia.</title>
        <authorList>
            <person name="Vosseberg J."/>
            <person name="Martijn J."/>
            <person name="Ettema T.J.G."/>
        </authorList>
    </citation>
    <scope>NUCLEOTIDE SEQUENCE [LARGE SCALE GENOMIC DNA]</scope>
    <source>
        <strain evidence="8">TARA_B100001123</strain>
    </source>
</reference>
<feature type="region of interest" description="Disordered" evidence="7">
    <location>
        <begin position="242"/>
        <end position="288"/>
    </location>
</feature>
<evidence type="ECO:0000256" key="7">
    <source>
        <dbReference type="SAM" id="MobiDB-lite"/>
    </source>
</evidence>
<evidence type="ECO:0000256" key="5">
    <source>
        <dbReference type="HAMAP-Rule" id="MF_00291"/>
    </source>
</evidence>
<dbReference type="Gene3D" id="1.10.287.610">
    <property type="entry name" value="Helix hairpin bin"/>
    <property type="match status" value="1"/>
</dbReference>
<evidence type="ECO:0000256" key="3">
    <source>
        <dbReference type="ARBA" id="ARBA00023274"/>
    </source>
</evidence>
<dbReference type="InterPro" id="IPR005706">
    <property type="entry name" value="Ribosomal_uS2_bac/mit/plastid"/>
</dbReference>
<dbReference type="PROSITE" id="PS00963">
    <property type="entry name" value="RIBOSOMAL_S2_2"/>
    <property type="match status" value="1"/>
</dbReference>
<dbReference type="SUPFAM" id="SSF52313">
    <property type="entry name" value="Ribosomal protein S2"/>
    <property type="match status" value="1"/>
</dbReference>
<dbReference type="Pfam" id="PF00318">
    <property type="entry name" value="Ribosomal_S2"/>
    <property type="match status" value="1"/>
</dbReference>
<dbReference type="AlphaFoldDB" id="A0A2Z4AHT8"/>
<dbReference type="PANTHER" id="PTHR12534">
    <property type="entry name" value="30S RIBOSOMAL PROTEIN S2 PROKARYOTIC AND ORGANELLAR"/>
    <property type="match status" value="1"/>
</dbReference>
<evidence type="ECO:0000313" key="9">
    <source>
        <dbReference type="Proteomes" id="UP000247465"/>
    </source>
</evidence>
<proteinExistence type="inferred from homology"/>
<accession>A0A2Z4AHT8</accession>
<dbReference type="PROSITE" id="PS00962">
    <property type="entry name" value="RIBOSOMAL_S2_1"/>
    <property type="match status" value="1"/>
</dbReference>
<keyword evidence="3 5" id="KW-0687">Ribonucleoprotein</keyword>
<evidence type="ECO:0000256" key="1">
    <source>
        <dbReference type="ARBA" id="ARBA00006242"/>
    </source>
</evidence>
<dbReference type="GO" id="GO:0003735">
    <property type="term" value="F:structural constituent of ribosome"/>
    <property type="evidence" value="ECO:0007669"/>
    <property type="project" value="InterPro"/>
</dbReference>
<dbReference type="GO" id="GO:0006412">
    <property type="term" value="P:translation"/>
    <property type="evidence" value="ECO:0007669"/>
    <property type="project" value="UniProtKB-UniRule"/>
</dbReference>